<evidence type="ECO:0000313" key="2">
    <source>
        <dbReference type="EMBL" id="NKY12674.1"/>
    </source>
</evidence>
<accession>A0AA44DA38</accession>
<comment type="caution">
    <text evidence="2">The sequence shown here is derived from an EMBL/GenBank/DDBJ whole genome shotgun (WGS) entry which is preliminary data.</text>
</comment>
<gene>
    <name evidence="2" type="ORF">HGA06_00365</name>
</gene>
<dbReference type="EMBL" id="JAAXOU010000002">
    <property type="protein sequence ID" value="NKY12674.1"/>
    <property type="molecule type" value="Genomic_DNA"/>
</dbReference>
<name>A0AA44DA38_STRE0</name>
<feature type="compositionally biased region" description="Basic and acidic residues" evidence="1">
    <location>
        <begin position="470"/>
        <end position="487"/>
    </location>
</feature>
<evidence type="ECO:0000256" key="1">
    <source>
        <dbReference type="SAM" id="MobiDB-lite"/>
    </source>
</evidence>
<protein>
    <submittedName>
        <fullName evidence="2">Uncharacterized protein</fullName>
    </submittedName>
</protein>
<sequence>MPTYHEVMTTDLSKLTAAADKWSEMAGKFRILGDLYQRDVRNISAGELWIGISSQAASKRFGVTLEELRGAQKEAEAVSSLLRQAHTQLVDLRGRLEAVRDAAVKDGMRVSDRGVVTFGVDRLSQGERTAYLHDPGFLENSREKVNQWVHRIEEAVKAVSDADDGLRFALDAIVRDSDVLDGTTHGFNRNPVGIPYSSLEEAGKAANMPKGRKAIAQWWRDLEPVTRGILLRDRGDELRAAGVTAPLHQWKAPDVGSGPFNLEDVTAHDVWLHSQAVAIAAAGDFIGETGASRNMLHYLGGTGETLELDVDRMLHDDTQFRSDIERMHLVGNQDAWREKALDEFKKAGGDKVVVIPVESEAKHRVLQSDEWFHAIGSHAQNVSGMITVTPGAAGGEPEVSLEYQVNVWDRYNWDKGKSTQFPGGVTIEDEDMGRLHMVGLAREFDMRGSSSNYTHDLSGHTVPAVTPGDPGREGTRGDVSRGEEENR</sequence>
<dbReference type="Proteomes" id="UP000570003">
    <property type="component" value="Unassembled WGS sequence"/>
</dbReference>
<evidence type="ECO:0000313" key="3">
    <source>
        <dbReference type="Proteomes" id="UP000570003"/>
    </source>
</evidence>
<reference evidence="2 3" key="1">
    <citation type="submission" date="2020-04" db="EMBL/GenBank/DDBJ databases">
        <title>MicrobeNet Type strains.</title>
        <authorList>
            <person name="Nicholson A.C."/>
        </authorList>
    </citation>
    <scope>NUCLEOTIDE SEQUENCE [LARGE SCALE GENOMIC DNA]</scope>
    <source>
        <strain evidence="2 3">DSM 40738</strain>
    </source>
</reference>
<dbReference type="AlphaFoldDB" id="A0AA44DA38"/>
<organism evidence="2 3">
    <name type="scientific">Streptomyces somaliensis (strain ATCC 33201 / DSM 40738 / JCM 12659 / KCTC 9044 / NCTC 11332 / NRRL B-12077 / IP 733)</name>
    <dbReference type="NCBI Taxonomy" id="1134445"/>
    <lineage>
        <taxon>Bacteria</taxon>
        <taxon>Bacillati</taxon>
        <taxon>Actinomycetota</taxon>
        <taxon>Actinomycetes</taxon>
        <taxon>Kitasatosporales</taxon>
        <taxon>Streptomycetaceae</taxon>
        <taxon>Streptomyces</taxon>
    </lineage>
</organism>
<proteinExistence type="predicted"/>
<keyword evidence="3" id="KW-1185">Reference proteome</keyword>
<feature type="region of interest" description="Disordered" evidence="1">
    <location>
        <begin position="451"/>
        <end position="487"/>
    </location>
</feature>